<dbReference type="OrthoDB" id="3454650at2"/>
<evidence type="ECO:0000313" key="2">
    <source>
        <dbReference type="Proteomes" id="UP000236178"/>
    </source>
</evidence>
<name>A0A2I0SN13_9ACTN</name>
<keyword evidence="2" id="KW-1185">Reference proteome</keyword>
<dbReference type="AlphaFoldDB" id="A0A2I0SN13"/>
<evidence type="ECO:0000313" key="1">
    <source>
        <dbReference type="EMBL" id="PKT71284.1"/>
    </source>
</evidence>
<reference evidence="1 2" key="1">
    <citation type="submission" date="2017-12" db="EMBL/GenBank/DDBJ databases">
        <title>Streptomyces populusis sp. nov., a novel endophytic actinobacterium isolated from stems of Populus adenopoda Maxim.</title>
        <authorList>
            <person name="Wang Z."/>
        </authorList>
    </citation>
    <scope>NUCLEOTIDE SEQUENCE [LARGE SCALE GENOMIC DNA]</scope>
    <source>
        <strain evidence="1 2">A249</strain>
    </source>
</reference>
<proteinExistence type="predicted"/>
<dbReference type="Proteomes" id="UP000236178">
    <property type="component" value="Unassembled WGS sequence"/>
</dbReference>
<gene>
    <name evidence="1" type="ORF">CW362_19680</name>
</gene>
<organism evidence="1 2">
    <name type="scientific">Streptomyces populi</name>
    <dbReference type="NCBI Taxonomy" id="2058924"/>
    <lineage>
        <taxon>Bacteria</taxon>
        <taxon>Bacillati</taxon>
        <taxon>Actinomycetota</taxon>
        <taxon>Actinomycetes</taxon>
        <taxon>Kitasatosporales</taxon>
        <taxon>Streptomycetaceae</taxon>
        <taxon>Streptomyces</taxon>
    </lineage>
</organism>
<sequence>MAVVVLATVFSAAGYGMGFGPAAKGRQDHLTWEFAHIADFDGRLTDVAVLAADDVWAAGFDKSGAADPQLLHYDGKQWKHEPLPDVLAPTDNPPVIDEIGEGVLWMHPPTDPAGTGANRWAQWDGTHWSTVPNPPPGKVRLLDAADPDDIWALTDERTALHWDGTRWTTTRLPYRTSDLTVAGPDDVWAVGVRSTGPGTRLSDGGQYVQPASMHWDGTSWKPVKTPQVRFADPVPPEAGASLSQVFALDSGEVRAYGLNSFNQGEGGPEPAEEPIRLRWNGSKWVDQKPAPGGCALRTPVSQDDKGLFLDHNWYLDDDGLCGKIKRRRLPLSTGAGRDSRQSLWLAEIHRIPGTDEWLGAGVVEVSQSGNPFTAPVVVRLKRGG</sequence>
<protein>
    <submittedName>
        <fullName evidence="1">Uncharacterized protein</fullName>
    </submittedName>
</protein>
<dbReference type="EMBL" id="PJOS01000036">
    <property type="protein sequence ID" value="PKT71284.1"/>
    <property type="molecule type" value="Genomic_DNA"/>
</dbReference>
<comment type="caution">
    <text evidence="1">The sequence shown here is derived from an EMBL/GenBank/DDBJ whole genome shotgun (WGS) entry which is preliminary data.</text>
</comment>
<accession>A0A2I0SN13</accession>